<dbReference type="PANTHER" id="PTHR35603">
    <property type="match status" value="1"/>
</dbReference>
<evidence type="ECO:0000313" key="5">
    <source>
        <dbReference type="Proteomes" id="UP000614811"/>
    </source>
</evidence>
<dbReference type="GO" id="GO:0019867">
    <property type="term" value="C:outer membrane"/>
    <property type="evidence" value="ECO:0007669"/>
    <property type="project" value="InterPro"/>
</dbReference>
<sequence>MVSTIKLNKPIVTRTVLAAAVAGLFTMPASAEHANRYRDYQPAALYDYAQVVDVNPVVERYQVSDPVERCWDERVPVRHRTAGHSKDSKTPEILGAIIGGAIANQVGKRGGGKARDVATVAGAVLGGSIGRDIKHNNRSRRGYESVRYETVQRCEVTQNVSTREQVVGYDVAYKYQGEVFHTQMDQHPGRKIRVKVSVNPV</sequence>
<keyword evidence="5" id="KW-1185">Reference proteome</keyword>
<comment type="caution">
    <text evidence="4">The sequence shown here is derived from an EMBL/GenBank/DDBJ whole genome shotgun (WGS) entry which is preliminary data.</text>
</comment>
<keyword evidence="2" id="KW-0472">Membrane</keyword>
<dbReference type="AlphaFoldDB" id="A0A918VR31"/>
<accession>A0A918VR31</accession>
<evidence type="ECO:0000256" key="2">
    <source>
        <dbReference type="ARBA" id="ARBA00023136"/>
    </source>
</evidence>
<reference evidence="4" key="2">
    <citation type="submission" date="2020-09" db="EMBL/GenBank/DDBJ databases">
        <authorList>
            <person name="Sun Q."/>
            <person name="Kim S."/>
        </authorList>
    </citation>
    <scope>NUCLEOTIDE SEQUENCE</scope>
    <source>
        <strain evidence="4">KCTC 12711</strain>
    </source>
</reference>
<keyword evidence="3" id="KW-0732">Signal</keyword>
<evidence type="ECO:0000256" key="3">
    <source>
        <dbReference type="SAM" id="SignalP"/>
    </source>
</evidence>
<gene>
    <name evidence="4" type="ORF">GCM10008090_26540</name>
</gene>
<name>A0A918VR31_9GAMM</name>
<dbReference type="Proteomes" id="UP000614811">
    <property type="component" value="Unassembled WGS sequence"/>
</dbReference>
<evidence type="ECO:0008006" key="6">
    <source>
        <dbReference type="Google" id="ProtNLM"/>
    </source>
</evidence>
<evidence type="ECO:0000256" key="1">
    <source>
        <dbReference type="ARBA" id="ARBA00004370"/>
    </source>
</evidence>
<comment type="subcellular location">
    <subcellularLocation>
        <location evidence="1">Membrane</location>
    </subcellularLocation>
</comment>
<feature type="chain" id="PRO_5037449268" description="Glycine zipper 2TM domain-containing protein" evidence="3">
    <location>
        <begin position="32"/>
        <end position="201"/>
    </location>
</feature>
<protein>
    <recommendedName>
        <fullName evidence="6">Glycine zipper 2TM domain-containing protein</fullName>
    </recommendedName>
</protein>
<dbReference type="InterPro" id="IPR051407">
    <property type="entry name" value="Bact_OM_lipoprot/Surf_antigen"/>
</dbReference>
<dbReference type="RefSeq" id="WP_189402080.1">
    <property type="nucleotide sequence ID" value="NZ_BMXA01000005.1"/>
</dbReference>
<feature type="signal peptide" evidence="3">
    <location>
        <begin position="1"/>
        <end position="31"/>
    </location>
</feature>
<evidence type="ECO:0000313" key="4">
    <source>
        <dbReference type="EMBL" id="GHA15663.1"/>
    </source>
</evidence>
<proteinExistence type="predicted"/>
<reference evidence="4" key="1">
    <citation type="journal article" date="2014" name="Int. J. Syst. Evol. Microbiol.">
        <title>Complete genome sequence of Corynebacterium casei LMG S-19264T (=DSM 44701T), isolated from a smear-ripened cheese.</title>
        <authorList>
            <consortium name="US DOE Joint Genome Institute (JGI-PGF)"/>
            <person name="Walter F."/>
            <person name="Albersmeier A."/>
            <person name="Kalinowski J."/>
            <person name="Ruckert C."/>
        </authorList>
    </citation>
    <scope>NUCLEOTIDE SEQUENCE</scope>
    <source>
        <strain evidence="4">KCTC 12711</strain>
    </source>
</reference>
<organism evidence="4 5">
    <name type="scientific">Arenicella chitinivorans</name>
    <dbReference type="NCBI Taxonomy" id="1329800"/>
    <lineage>
        <taxon>Bacteria</taxon>
        <taxon>Pseudomonadati</taxon>
        <taxon>Pseudomonadota</taxon>
        <taxon>Gammaproteobacteria</taxon>
        <taxon>Arenicellales</taxon>
        <taxon>Arenicellaceae</taxon>
        <taxon>Arenicella</taxon>
    </lineage>
</organism>
<dbReference type="EMBL" id="BMXA01000005">
    <property type="protein sequence ID" value="GHA15663.1"/>
    <property type="molecule type" value="Genomic_DNA"/>
</dbReference>
<dbReference type="PANTHER" id="PTHR35603:SF2">
    <property type="entry name" value="OUTER MEMBRANE LIPOPROTEIN"/>
    <property type="match status" value="1"/>
</dbReference>